<dbReference type="Proteomes" id="UP001295740">
    <property type="component" value="Unassembled WGS sequence"/>
</dbReference>
<dbReference type="EMBL" id="CAUWAG010000012">
    <property type="protein sequence ID" value="CAJ2508989.1"/>
    <property type="molecule type" value="Genomic_DNA"/>
</dbReference>
<feature type="compositionally biased region" description="Polar residues" evidence="1">
    <location>
        <begin position="12"/>
        <end position="25"/>
    </location>
</feature>
<dbReference type="AlphaFoldDB" id="A0AAI8YLD7"/>
<organism evidence="2 3">
    <name type="scientific">Anthostomella pinea</name>
    <dbReference type="NCBI Taxonomy" id="933095"/>
    <lineage>
        <taxon>Eukaryota</taxon>
        <taxon>Fungi</taxon>
        <taxon>Dikarya</taxon>
        <taxon>Ascomycota</taxon>
        <taxon>Pezizomycotina</taxon>
        <taxon>Sordariomycetes</taxon>
        <taxon>Xylariomycetidae</taxon>
        <taxon>Xylariales</taxon>
        <taxon>Xylariaceae</taxon>
        <taxon>Anthostomella</taxon>
    </lineage>
</organism>
<proteinExistence type="predicted"/>
<sequence length="215" mass="24860">MELPYSLPSDPPTTLETECTNSNHPNHPYDVPPDKPYQARPAIGRRSRGQRQRPVDSHRIHRYVLNGAQATVAFRRWQCTNEANRAFLGHLAHRRIFTEIQQEHRLHQDIRFHPSKCPHALFDNTTTDSYKQKGLFLTKKHMLCKLDSGLPCEWASFDAGFRTSKAWFFATEGDAKDTDKHKKGEVVEVKDGEAQYLGGEYVWFIVVNENKELKN</sequence>
<evidence type="ECO:0000256" key="1">
    <source>
        <dbReference type="SAM" id="MobiDB-lite"/>
    </source>
</evidence>
<evidence type="ECO:0000313" key="3">
    <source>
        <dbReference type="Proteomes" id="UP001295740"/>
    </source>
</evidence>
<gene>
    <name evidence="2" type="ORF">KHLLAP_LOCUS9457</name>
</gene>
<comment type="caution">
    <text evidence="2">The sequence shown here is derived from an EMBL/GenBank/DDBJ whole genome shotgun (WGS) entry which is preliminary data.</text>
</comment>
<keyword evidence="3" id="KW-1185">Reference proteome</keyword>
<name>A0AAI8YLD7_9PEZI</name>
<evidence type="ECO:0000313" key="2">
    <source>
        <dbReference type="EMBL" id="CAJ2508989.1"/>
    </source>
</evidence>
<protein>
    <submittedName>
        <fullName evidence="2">Uu.00g140150.m01.CDS01</fullName>
    </submittedName>
</protein>
<accession>A0AAI8YLD7</accession>
<reference evidence="2" key="1">
    <citation type="submission" date="2023-10" db="EMBL/GenBank/DDBJ databases">
        <authorList>
            <person name="Hackl T."/>
        </authorList>
    </citation>
    <scope>NUCLEOTIDE SEQUENCE</scope>
</reference>
<feature type="region of interest" description="Disordered" evidence="1">
    <location>
        <begin position="1"/>
        <end position="58"/>
    </location>
</feature>